<evidence type="ECO:0000256" key="4">
    <source>
        <dbReference type="ARBA" id="ARBA00022912"/>
    </source>
</evidence>
<keyword evidence="2" id="KW-0479">Metal-binding</keyword>
<evidence type="ECO:0000256" key="1">
    <source>
        <dbReference type="ARBA" id="ARBA00004170"/>
    </source>
</evidence>
<dbReference type="InterPro" id="IPR015655">
    <property type="entry name" value="PP2C"/>
</dbReference>
<evidence type="ECO:0000313" key="8">
    <source>
        <dbReference type="Proteomes" id="UP001165160"/>
    </source>
</evidence>
<keyword evidence="4 5" id="KW-0904">Protein phosphatase</keyword>
<evidence type="ECO:0000259" key="6">
    <source>
        <dbReference type="PROSITE" id="PS51746"/>
    </source>
</evidence>
<dbReference type="InterPro" id="IPR001932">
    <property type="entry name" value="PPM-type_phosphatase-like_dom"/>
</dbReference>
<comment type="caution">
    <text evidence="7">The sequence shown here is derived from an EMBL/GenBank/DDBJ whole genome shotgun (WGS) entry which is preliminary data.</text>
</comment>
<reference evidence="8" key="1">
    <citation type="journal article" date="2023" name="Commun. Biol.">
        <title>Genome analysis of Parmales, the sister group of diatoms, reveals the evolutionary specialization of diatoms from phago-mixotrophs to photoautotrophs.</title>
        <authorList>
            <person name="Ban H."/>
            <person name="Sato S."/>
            <person name="Yoshikawa S."/>
            <person name="Yamada K."/>
            <person name="Nakamura Y."/>
            <person name="Ichinomiya M."/>
            <person name="Sato N."/>
            <person name="Blanc-Mathieu R."/>
            <person name="Endo H."/>
            <person name="Kuwata A."/>
            <person name="Ogata H."/>
        </authorList>
    </citation>
    <scope>NUCLEOTIDE SEQUENCE [LARGE SCALE GENOMIC DNA]</scope>
    <source>
        <strain evidence="8">NIES 3699</strain>
    </source>
</reference>
<dbReference type="GO" id="GO:0046872">
    <property type="term" value="F:metal ion binding"/>
    <property type="evidence" value="ECO:0007669"/>
    <property type="project" value="UniProtKB-KW"/>
</dbReference>
<proteinExistence type="inferred from homology"/>
<dbReference type="GO" id="GO:0004722">
    <property type="term" value="F:protein serine/threonine phosphatase activity"/>
    <property type="evidence" value="ECO:0007669"/>
    <property type="project" value="InterPro"/>
</dbReference>
<accession>A0A9W7ES59</accession>
<dbReference type="PANTHER" id="PTHR13832:SF668">
    <property type="entry name" value="PROTEIN PHOSPHATASE 2C 39-RELATED"/>
    <property type="match status" value="1"/>
</dbReference>
<dbReference type="PROSITE" id="PS01032">
    <property type="entry name" value="PPM_1"/>
    <property type="match status" value="1"/>
</dbReference>
<comment type="subcellular location">
    <subcellularLocation>
        <location evidence="1">Membrane</location>
        <topology evidence="1">Peripheral membrane protein</topology>
    </subcellularLocation>
</comment>
<feature type="domain" description="PPM-type phosphatase" evidence="6">
    <location>
        <begin position="12"/>
        <end position="341"/>
    </location>
</feature>
<dbReference type="PROSITE" id="PS51746">
    <property type="entry name" value="PPM_2"/>
    <property type="match status" value="1"/>
</dbReference>
<dbReference type="EMBL" id="BRXX01000076">
    <property type="protein sequence ID" value="GMH87868.1"/>
    <property type="molecule type" value="Genomic_DNA"/>
</dbReference>
<dbReference type="InterPro" id="IPR036457">
    <property type="entry name" value="PPM-type-like_dom_sf"/>
</dbReference>
<organism evidence="7 8">
    <name type="scientific">Triparma verrucosa</name>
    <dbReference type="NCBI Taxonomy" id="1606542"/>
    <lineage>
        <taxon>Eukaryota</taxon>
        <taxon>Sar</taxon>
        <taxon>Stramenopiles</taxon>
        <taxon>Ochrophyta</taxon>
        <taxon>Bolidophyceae</taxon>
        <taxon>Parmales</taxon>
        <taxon>Triparmaceae</taxon>
        <taxon>Triparma</taxon>
    </lineage>
</organism>
<dbReference type="SMART" id="SM00332">
    <property type="entry name" value="PP2Cc"/>
    <property type="match status" value="1"/>
</dbReference>
<dbReference type="InterPro" id="IPR000222">
    <property type="entry name" value="PP2C_BS"/>
</dbReference>
<evidence type="ECO:0000256" key="5">
    <source>
        <dbReference type="RuleBase" id="RU003465"/>
    </source>
</evidence>
<comment type="similarity">
    <text evidence="5">Belongs to the PP2C family.</text>
</comment>
<dbReference type="Proteomes" id="UP001165160">
    <property type="component" value="Unassembled WGS sequence"/>
</dbReference>
<name>A0A9W7ES59_9STRA</name>
<evidence type="ECO:0000256" key="3">
    <source>
        <dbReference type="ARBA" id="ARBA00022801"/>
    </source>
</evidence>
<gene>
    <name evidence="7" type="ORF">TrVE_jg6828</name>
</gene>
<dbReference type="CDD" id="cd00143">
    <property type="entry name" value="PP2Cc"/>
    <property type="match status" value="1"/>
</dbReference>
<sequence>MATVAPGGETTLDAYNHRSIGGRHYQEDRAKAIDDLNELIPESTKGDRSIRRALYCVFDGHGGDACSEFLFQNFHKHLLEKENLCEDPKAAIMSTWDECEEQFQSRMTARYDRNAKGFKPKKEGDKPKFPGDGSTATVCLIEGNKVYIASCGDSSAAVIRTNKSLEKFTREHHTVDPEEVARIEAAGGELVQKTIKTPAPFPFCCTKMVDKPLGKPRVYPGGLLVTRAFGDFQAKLPVAGGIPGSIIHTCDPIREVMIEDDWQYFVVASDGIWDGLTDEQVPKVLKQELDDAQDDYGKGDDNKEKVRKRVVKGFVESATDSEFWRKNQCDADNTTAIILFFK</sequence>
<keyword evidence="8" id="KW-1185">Reference proteome</keyword>
<keyword evidence="3 5" id="KW-0378">Hydrolase</keyword>
<evidence type="ECO:0000256" key="2">
    <source>
        <dbReference type="ARBA" id="ARBA00022723"/>
    </source>
</evidence>
<dbReference type="AlphaFoldDB" id="A0A9W7ES59"/>
<dbReference type="PANTHER" id="PTHR13832">
    <property type="entry name" value="PROTEIN PHOSPHATASE 2C"/>
    <property type="match status" value="1"/>
</dbReference>
<dbReference type="Gene3D" id="3.60.40.10">
    <property type="entry name" value="PPM-type phosphatase domain"/>
    <property type="match status" value="1"/>
</dbReference>
<dbReference type="Pfam" id="PF00481">
    <property type="entry name" value="PP2C"/>
    <property type="match status" value="1"/>
</dbReference>
<protein>
    <recommendedName>
        <fullName evidence="6">PPM-type phosphatase domain-containing protein</fullName>
    </recommendedName>
</protein>
<evidence type="ECO:0000313" key="7">
    <source>
        <dbReference type="EMBL" id="GMH87868.1"/>
    </source>
</evidence>
<dbReference type="GO" id="GO:0016020">
    <property type="term" value="C:membrane"/>
    <property type="evidence" value="ECO:0007669"/>
    <property type="project" value="UniProtKB-SubCell"/>
</dbReference>
<dbReference type="SUPFAM" id="SSF81606">
    <property type="entry name" value="PP2C-like"/>
    <property type="match status" value="1"/>
</dbReference>